<feature type="transmembrane region" description="Helical" evidence="4">
    <location>
        <begin position="59"/>
        <end position="78"/>
    </location>
</feature>
<feature type="coiled-coil region" evidence="2">
    <location>
        <begin position="91"/>
        <end position="125"/>
    </location>
</feature>
<sequence>MTHDTRNEAPSASRHRRPPLDASMTLLTEVMDRPLDPGYAEAAARRTTGQEPPRRTGTWVFVAVLAVALGFVTAAATIDLRAPQGAAIEARKVLEKEILDRREQVDALSAQATAVSDEIETLQTEALADVDPALLETLQIDGVASGSLAVTGPGLVLTLQDAPAGVGADDQSLNEKVQDSDLQRVVNALWASGAEAIAINGQRLTPLSAIRSAGEAILVDLQPLIGPYRVEAIGDPATLETEFARSDAPGYLSILSSKWGIQSSRISQGKLSLPGDGIQRLFYAQAVDSTATTGDEPGVPTGQDSPSTQGSESLRSSTGPAGADSSLAGQESTE</sequence>
<dbReference type="InterPro" id="IPR010273">
    <property type="entry name" value="DUF881"/>
</dbReference>
<keyword evidence="4" id="KW-0812">Transmembrane</keyword>
<evidence type="ECO:0000256" key="4">
    <source>
        <dbReference type="SAM" id="Phobius"/>
    </source>
</evidence>
<comment type="similarity">
    <text evidence="1">Belongs to the UPF0749 family.</text>
</comment>
<dbReference type="Pfam" id="PF05949">
    <property type="entry name" value="DUF881"/>
    <property type="match status" value="1"/>
</dbReference>
<dbReference type="PANTHER" id="PTHR37313">
    <property type="entry name" value="UPF0749 PROTEIN RV1825"/>
    <property type="match status" value="1"/>
</dbReference>
<dbReference type="Proteomes" id="UP000822993">
    <property type="component" value="Unassembled WGS sequence"/>
</dbReference>
<keyword evidence="2" id="KW-0175">Coiled coil</keyword>
<dbReference type="AlphaFoldDB" id="A0A9D5YZY3"/>
<evidence type="ECO:0000256" key="2">
    <source>
        <dbReference type="SAM" id="Coils"/>
    </source>
</evidence>
<keyword evidence="6" id="KW-1185">Reference proteome</keyword>
<name>A0A9D5YZY3_9CELL</name>
<comment type="caution">
    <text evidence="5">The sequence shown here is derived from an EMBL/GenBank/DDBJ whole genome shotgun (WGS) entry which is preliminary data.</text>
</comment>
<evidence type="ECO:0000313" key="5">
    <source>
        <dbReference type="EMBL" id="MBE7700991.1"/>
    </source>
</evidence>
<feature type="region of interest" description="Disordered" evidence="3">
    <location>
        <begin position="291"/>
        <end position="334"/>
    </location>
</feature>
<feature type="region of interest" description="Disordered" evidence="3">
    <location>
        <begin position="1"/>
        <end position="22"/>
    </location>
</feature>
<proteinExistence type="inferred from homology"/>
<feature type="compositionally biased region" description="Polar residues" evidence="3">
    <location>
        <begin position="302"/>
        <end position="319"/>
    </location>
</feature>
<evidence type="ECO:0000313" key="6">
    <source>
        <dbReference type="Proteomes" id="UP000822993"/>
    </source>
</evidence>
<dbReference type="PANTHER" id="PTHR37313:SF1">
    <property type="entry name" value="UPF0749 PROTEIN RV1823"/>
    <property type="match status" value="1"/>
</dbReference>
<organism evidence="5 6">
    <name type="scientific">Oerskovia douganii</name>
    <dbReference type="NCBI Taxonomy" id="2762210"/>
    <lineage>
        <taxon>Bacteria</taxon>
        <taxon>Bacillati</taxon>
        <taxon>Actinomycetota</taxon>
        <taxon>Actinomycetes</taxon>
        <taxon>Micrococcales</taxon>
        <taxon>Cellulomonadaceae</taxon>
        <taxon>Oerskovia</taxon>
    </lineage>
</organism>
<dbReference type="Gene3D" id="3.30.70.1880">
    <property type="entry name" value="Protein of unknown function DUF881"/>
    <property type="match status" value="1"/>
</dbReference>
<protein>
    <submittedName>
        <fullName evidence="5">DUF881 domain-containing protein</fullName>
    </submittedName>
</protein>
<accession>A0A9D5YZY3</accession>
<evidence type="ECO:0000256" key="3">
    <source>
        <dbReference type="SAM" id="MobiDB-lite"/>
    </source>
</evidence>
<evidence type="ECO:0000256" key="1">
    <source>
        <dbReference type="ARBA" id="ARBA00009108"/>
    </source>
</evidence>
<gene>
    <name evidence="5" type="ORF">H9623_11845</name>
</gene>
<dbReference type="GO" id="GO:0005886">
    <property type="term" value="C:plasma membrane"/>
    <property type="evidence" value="ECO:0007669"/>
    <property type="project" value="TreeGrafter"/>
</dbReference>
<reference evidence="5 6" key="1">
    <citation type="submission" date="2020-08" db="EMBL/GenBank/DDBJ databases">
        <title>A Genomic Blueprint of the Chicken Gut Microbiome.</title>
        <authorList>
            <person name="Gilroy R."/>
            <person name="Ravi A."/>
            <person name="Getino M."/>
            <person name="Pursley I."/>
            <person name="Horton D.L."/>
            <person name="Alikhan N.-F."/>
            <person name="Baker D."/>
            <person name="Gharbi K."/>
            <person name="Hall N."/>
            <person name="Watson M."/>
            <person name="Adriaenssens E.M."/>
            <person name="Foster-Nyarko E."/>
            <person name="Jarju S."/>
            <person name="Secka A."/>
            <person name="Antonio M."/>
            <person name="Oren A."/>
            <person name="Chaudhuri R."/>
            <person name="La Ragione R.M."/>
            <person name="Hildebrand F."/>
            <person name="Pallen M.J."/>
        </authorList>
    </citation>
    <scope>NUCLEOTIDE SEQUENCE [LARGE SCALE GENOMIC DNA]</scope>
    <source>
        <strain evidence="5 6">Sa1BUA8</strain>
    </source>
</reference>
<keyword evidence="4" id="KW-1133">Transmembrane helix</keyword>
<dbReference type="EMBL" id="JACSPN010000014">
    <property type="protein sequence ID" value="MBE7700991.1"/>
    <property type="molecule type" value="Genomic_DNA"/>
</dbReference>
<keyword evidence="4" id="KW-0472">Membrane</keyword>